<reference evidence="7 8" key="1">
    <citation type="submission" date="2018-08" db="EMBL/GenBank/DDBJ databases">
        <title>Draft genome sequence of Psychrilyobacter sp. strain SD5 isolated from Black Sea water.</title>
        <authorList>
            <person name="Yadav S."/>
            <person name="Villanueva L."/>
            <person name="Damste J.S.S."/>
        </authorList>
    </citation>
    <scope>NUCLEOTIDE SEQUENCE [LARGE SCALE GENOMIC DNA]</scope>
    <source>
        <strain evidence="7 8">SD5</strain>
    </source>
</reference>
<keyword evidence="5 6" id="KW-0472">Membrane</keyword>
<dbReference type="CDD" id="cd13128">
    <property type="entry name" value="MATE_Wzx_like"/>
    <property type="match status" value="1"/>
</dbReference>
<feature type="transmembrane region" description="Helical" evidence="6">
    <location>
        <begin position="163"/>
        <end position="185"/>
    </location>
</feature>
<keyword evidence="2" id="KW-1003">Cell membrane</keyword>
<dbReference type="Pfam" id="PF01943">
    <property type="entry name" value="Polysacc_synt"/>
    <property type="match status" value="1"/>
</dbReference>
<comment type="subcellular location">
    <subcellularLocation>
        <location evidence="1">Cell membrane</location>
        <topology evidence="1">Multi-pass membrane protein</topology>
    </subcellularLocation>
</comment>
<feature type="transmembrane region" description="Helical" evidence="6">
    <location>
        <begin position="206"/>
        <end position="230"/>
    </location>
</feature>
<dbReference type="InterPro" id="IPR050833">
    <property type="entry name" value="Poly_Biosynth_Transport"/>
</dbReference>
<feature type="transmembrane region" description="Helical" evidence="6">
    <location>
        <begin position="138"/>
        <end position="157"/>
    </location>
</feature>
<gene>
    <name evidence="7" type="ORF">DYH56_00650</name>
</gene>
<evidence type="ECO:0000256" key="6">
    <source>
        <dbReference type="SAM" id="Phobius"/>
    </source>
</evidence>
<dbReference type="EMBL" id="QUAJ01000001">
    <property type="protein sequence ID" value="REI43196.1"/>
    <property type="molecule type" value="Genomic_DNA"/>
</dbReference>
<name>A0ABX9KKV9_9FUSO</name>
<dbReference type="InterPro" id="IPR002797">
    <property type="entry name" value="Polysacc_synth"/>
</dbReference>
<feature type="transmembrane region" description="Helical" evidence="6">
    <location>
        <begin position="40"/>
        <end position="62"/>
    </location>
</feature>
<keyword evidence="4 6" id="KW-1133">Transmembrane helix</keyword>
<feature type="transmembrane region" description="Helical" evidence="6">
    <location>
        <begin position="111"/>
        <end position="129"/>
    </location>
</feature>
<proteinExistence type="predicted"/>
<evidence type="ECO:0000256" key="2">
    <source>
        <dbReference type="ARBA" id="ARBA00022475"/>
    </source>
</evidence>
<dbReference type="PANTHER" id="PTHR30250">
    <property type="entry name" value="PST FAMILY PREDICTED COLANIC ACID TRANSPORTER"/>
    <property type="match status" value="1"/>
</dbReference>
<organism evidence="7 8">
    <name type="scientific">Psychrilyobacter piezotolerans</name>
    <dbReference type="NCBI Taxonomy" id="2293438"/>
    <lineage>
        <taxon>Bacteria</taxon>
        <taxon>Fusobacteriati</taxon>
        <taxon>Fusobacteriota</taxon>
        <taxon>Fusobacteriia</taxon>
        <taxon>Fusobacteriales</taxon>
        <taxon>Fusobacteriaceae</taxon>
        <taxon>Psychrilyobacter</taxon>
    </lineage>
</organism>
<evidence type="ECO:0000313" key="8">
    <source>
        <dbReference type="Proteomes" id="UP000263486"/>
    </source>
</evidence>
<feature type="transmembrane region" description="Helical" evidence="6">
    <location>
        <begin position="427"/>
        <end position="445"/>
    </location>
</feature>
<evidence type="ECO:0000256" key="5">
    <source>
        <dbReference type="ARBA" id="ARBA00023136"/>
    </source>
</evidence>
<feature type="transmembrane region" description="Helical" evidence="6">
    <location>
        <begin position="83"/>
        <end position="105"/>
    </location>
</feature>
<sequence>MSFKKNYFYQMLYQLVNLLIPLITLPYLTRVLNANNMGIYTYNFTIISYFLIFATLGSNIYGSRKIAYVRNDHTNLSRNFIEIQLFRTLTVLITIIVLFLSINIFESKILILYQSINIFALIFDISWFYQGIEDFKKISLRNIIIKMILLILLFILVKEPEDLKKYALLVALLNLFSNFIFWIGINKKISFKYQKLNIKKHFKESIHLFIPQITISIYTLSDKLMIGYLIDKKYVSFYNVSNKLIVMSMILITTVGAVLLPRISNMYSNKKYEEMKNMIKTSFDYLTLLAVGLIFGIIATAKDIVNLLFTGEYLNIYILIQVMSITIIFWTWNNITGSQILIPTKNEKKITISVLIGAIINIALNFVLIKKYNAMGAVLATVLTEGVVTFIQIYYSKEYFKFNIKLMLKSLVSGIIMLIILSFLDNFILKIIMGILIYLFSLIMLKEKIILDIIGKRRLKYENN</sequence>
<accession>A0ABX9KKV9</accession>
<evidence type="ECO:0000256" key="3">
    <source>
        <dbReference type="ARBA" id="ARBA00022692"/>
    </source>
</evidence>
<feature type="transmembrane region" description="Helical" evidence="6">
    <location>
        <begin position="313"/>
        <end position="332"/>
    </location>
</feature>
<protein>
    <submittedName>
        <fullName evidence="7">Flippase</fullName>
    </submittedName>
</protein>
<keyword evidence="8" id="KW-1185">Reference proteome</keyword>
<dbReference type="Proteomes" id="UP000263486">
    <property type="component" value="Unassembled WGS sequence"/>
</dbReference>
<feature type="transmembrane region" description="Helical" evidence="6">
    <location>
        <begin position="242"/>
        <end position="261"/>
    </location>
</feature>
<feature type="transmembrane region" description="Helical" evidence="6">
    <location>
        <begin position="375"/>
        <end position="395"/>
    </location>
</feature>
<dbReference type="PANTHER" id="PTHR30250:SF11">
    <property type="entry name" value="O-ANTIGEN TRANSPORTER-RELATED"/>
    <property type="match status" value="1"/>
</dbReference>
<evidence type="ECO:0000256" key="4">
    <source>
        <dbReference type="ARBA" id="ARBA00022989"/>
    </source>
</evidence>
<evidence type="ECO:0000256" key="1">
    <source>
        <dbReference type="ARBA" id="ARBA00004651"/>
    </source>
</evidence>
<dbReference type="RefSeq" id="WP_114640916.1">
    <property type="nucleotide sequence ID" value="NZ_JAACIO010000001.1"/>
</dbReference>
<feature type="transmembrane region" description="Helical" evidence="6">
    <location>
        <begin position="352"/>
        <end position="369"/>
    </location>
</feature>
<feature type="transmembrane region" description="Helical" evidence="6">
    <location>
        <begin position="282"/>
        <end position="301"/>
    </location>
</feature>
<keyword evidence="3 6" id="KW-0812">Transmembrane</keyword>
<feature type="transmembrane region" description="Helical" evidence="6">
    <location>
        <begin position="7"/>
        <end position="28"/>
    </location>
</feature>
<feature type="transmembrane region" description="Helical" evidence="6">
    <location>
        <begin position="402"/>
        <end position="421"/>
    </location>
</feature>
<evidence type="ECO:0000313" key="7">
    <source>
        <dbReference type="EMBL" id="REI43196.1"/>
    </source>
</evidence>
<comment type="caution">
    <text evidence="7">The sequence shown here is derived from an EMBL/GenBank/DDBJ whole genome shotgun (WGS) entry which is preliminary data.</text>
</comment>